<gene>
    <name evidence="3" type="primary">glgY</name>
    <name evidence="3" type="ordered locus">Bpet2365</name>
</gene>
<name>A9IMG9_BORPD</name>
<dbReference type="GO" id="GO:0047470">
    <property type="term" value="F:(1,4)-alpha-D-glucan 1-alpha-D-glucosylmutase activity"/>
    <property type="evidence" value="ECO:0007669"/>
    <property type="project" value="UniProtKB-EC"/>
</dbReference>
<dbReference type="Gene3D" id="3.30.1590.10">
    <property type="entry name" value="Maltooligosyl trehalose synthase, domain 2"/>
    <property type="match status" value="1"/>
</dbReference>
<dbReference type="InterPro" id="IPR006047">
    <property type="entry name" value="GH13_cat_dom"/>
</dbReference>
<dbReference type="SUPFAM" id="SSF51445">
    <property type="entry name" value="(Trans)glycosidases"/>
    <property type="match status" value="1"/>
</dbReference>
<dbReference type="STRING" id="94624.Bpet2365"/>
<dbReference type="Gene3D" id="3.20.20.80">
    <property type="entry name" value="Glycosidases"/>
    <property type="match status" value="3"/>
</dbReference>
<keyword evidence="3" id="KW-0413">Isomerase</keyword>
<organism evidence="3 4">
    <name type="scientific">Bordetella petrii (strain ATCC BAA-461 / DSM 12804 / CCUG 43448 / CIP 107267 / Se-1111R)</name>
    <dbReference type="NCBI Taxonomy" id="340100"/>
    <lineage>
        <taxon>Bacteria</taxon>
        <taxon>Pseudomonadati</taxon>
        <taxon>Pseudomonadota</taxon>
        <taxon>Betaproteobacteria</taxon>
        <taxon>Burkholderiales</taxon>
        <taxon>Alcaligenaceae</taxon>
        <taxon>Bordetella</taxon>
    </lineage>
</organism>
<accession>A9IMG9</accession>
<dbReference type="EC" id="5.4.99.15" evidence="3"/>
<evidence type="ECO:0000313" key="4">
    <source>
        <dbReference type="Proteomes" id="UP000001225"/>
    </source>
</evidence>
<dbReference type="EMBL" id="AM902716">
    <property type="protein sequence ID" value="CAP42708.1"/>
    <property type="molecule type" value="Genomic_DNA"/>
</dbReference>
<evidence type="ECO:0000313" key="3">
    <source>
        <dbReference type="EMBL" id="CAP42708.1"/>
    </source>
</evidence>
<dbReference type="PANTHER" id="PTHR10357:SF216">
    <property type="entry name" value="MALTOOLIGOSYL TREHALOSE SYNTHASE-RELATED"/>
    <property type="match status" value="1"/>
</dbReference>
<dbReference type="SMART" id="SM00642">
    <property type="entry name" value="Aamy"/>
    <property type="match status" value="1"/>
</dbReference>
<dbReference type="CDD" id="cd11336">
    <property type="entry name" value="AmyAc_MTSase"/>
    <property type="match status" value="1"/>
</dbReference>
<dbReference type="InterPro" id="IPR012767">
    <property type="entry name" value="Trehalose_TreY"/>
</dbReference>
<dbReference type="Proteomes" id="UP000001225">
    <property type="component" value="Chromosome"/>
</dbReference>
<feature type="domain" description="Glycosyl hydrolase family 13 catalytic" evidence="2">
    <location>
        <begin position="4"/>
        <end position="444"/>
    </location>
</feature>
<protein>
    <submittedName>
        <fullName evidence="3">GlgY protein</fullName>
        <ecNumber evidence="3">5.4.99.15</ecNumber>
    </submittedName>
</protein>
<evidence type="ECO:0000256" key="1">
    <source>
        <dbReference type="SAM" id="MobiDB-lite"/>
    </source>
</evidence>
<keyword evidence="4" id="KW-1185">Reference proteome</keyword>
<evidence type="ECO:0000259" key="2">
    <source>
        <dbReference type="SMART" id="SM00642"/>
    </source>
</evidence>
<reference evidence="3 4" key="1">
    <citation type="journal article" date="2008" name="BMC Genomics">
        <title>The missing link: Bordetella petrii is endowed with both the metabolic versatility of environmental bacteria and virulence traits of pathogenic Bordetellae.</title>
        <authorList>
            <person name="Gross R."/>
            <person name="Guzman C.A."/>
            <person name="Sebaihia M."/>
            <person name="Martins Dos Santos V.A."/>
            <person name="Pieper D.H."/>
            <person name="Koebnik R."/>
            <person name="Lechner M."/>
            <person name="Bartels D."/>
            <person name="Buhrmester J."/>
            <person name="Choudhuri J.V."/>
            <person name="Ebensen T."/>
            <person name="Gaigalat L."/>
            <person name="Herrmann S."/>
            <person name="Khachane A.N."/>
            <person name="Larisch C."/>
            <person name="Link S."/>
            <person name="Linke B."/>
            <person name="Meyer F."/>
            <person name="Mormann S."/>
            <person name="Nakunst D."/>
            <person name="Rueckert C."/>
            <person name="Schneiker-Bekel S."/>
            <person name="Schulze K."/>
            <person name="Vorhoelter F.J."/>
            <person name="Yevsa T."/>
            <person name="Engle J.T."/>
            <person name="Goldman W.E."/>
            <person name="Puehler A."/>
            <person name="Goebel U.B."/>
            <person name="Goesmann A."/>
            <person name="Bloecker H."/>
            <person name="Kaiser O."/>
            <person name="Martinez-Arias R."/>
        </authorList>
    </citation>
    <scope>NUCLEOTIDE SEQUENCE [LARGE SCALE GENOMIC DNA]</scope>
    <source>
        <strain evidence="4">ATCC BAA-461 / DSM 12804 / CCUG 43448 / CIP 107267 / Se-1111R</strain>
    </source>
</reference>
<dbReference type="NCBIfam" id="TIGR02401">
    <property type="entry name" value="trehalose_TreY"/>
    <property type="match status" value="1"/>
</dbReference>
<proteinExistence type="predicted"/>
<dbReference type="PANTHER" id="PTHR10357">
    <property type="entry name" value="ALPHA-AMYLASE FAMILY MEMBER"/>
    <property type="match status" value="1"/>
</dbReference>
<sequence length="873" mass="95311">MIPRATVRLQLNAGFTLDDALAQVPYYAKLGISHLYLSPLSTACNGSTHGYDVADHGRVDPALGGEAALRRLAAGLRGQDMGLIADIVPNHMAADCANPWWRDVLMHGQASQYADWFDIDWHPPDAALHGKLLLPRLARPYGASLQAGDIRLVYDSDAGAYAIEACGARLPLAPGTEPDSSTPGAATGSHDPADAAGRARLHQLLEKQHYRLAWWRTAADQINWRRFFEVDTLVGVRVERPDVFDAVHALTLRLYAEGLIDGVRVDHVDGLADPIGYCRQLRAALRTAGQARLTAGLPRDPYLVVEKILAPGETLDERWDVDGTTGYDFMDQAGALLHDPAAAPVLVQAWQVLAHDDRPPREQLEAARLRMLSRHFAAERRALVRALLDVARGDLATRDWSENAIDRVLTRLLAAFPVYRTYGGPAANSAADRACCQAAAARARQLPGPALSHADIDLLNQILLWLAGDEPRPGQDLALRRFQQLTPPLAAKALEDTLFYRYGPLLSRNEVGAAPDHFALSAADFHRACAARARRFPGAMLATASHDHKRGEDVRARLAALTEIPLEWLQHAQQWLGPAGAPPAAADRYMLLQTLVGAWPAGLEPGDTPGVEHFLERVRAWQRKALREAKRRSSWAEPDLDYEAACDAYLEQLREPHGAGRSRLEQIAAFAQRLAPAGLINSLAQTALRMTVPGVPDLYQGTEFWDFSLVDPDNRRPVDYAARAAALAHPPAPQAGGAAVRHAAWQPGQIKQQLVHCLLQLRTAHPLLFGHGSYLPLSVHGAKAAHVVAFVRCHEGRHLLVAVPRLCSLALSDPARDARATDFWADTHVRLPAGLAGLAWRDVRTDAVQRPDTRGCLALTQLLQGHPVSIQLA</sequence>
<feature type="region of interest" description="Disordered" evidence="1">
    <location>
        <begin position="173"/>
        <end position="193"/>
    </location>
</feature>
<dbReference type="GO" id="GO:0005992">
    <property type="term" value="P:trehalose biosynthetic process"/>
    <property type="evidence" value="ECO:0007669"/>
    <property type="project" value="TreeGrafter"/>
</dbReference>
<dbReference type="InterPro" id="IPR017853">
    <property type="entry name" value="GH"/>
</dbReference>
<dbReference type="eggNOG" id="COG3280">
    <property type="taxonomic scope" value="Bacteria"/>
</dbReference>
<dbReference type="KEGG" id="bpt:Bpet2365"/>
<dbReference type="Gene3D" id="3.30.750.90">
    <property type="match status" value="1"/>
</dbReference>
<dbReference type="GO" id="GO:0030980">
    <property type="term" value="P:alpha-glucan catabolic process"/>
    <property type="evidence" value="ECO:0007669"/>
    <property type="project" value="TreeGrafter"/>
</dbReference>
<dbReference type="AlphaFoldDB" id="A9IMG9"/>
<dbReference type="Pfam" id="PF00128">
    <property type="entry name" value="Alpha-amylase"/>
    <property type="match status" value="1"/>
</dbReference>